<evidence type="ECO:0000313" key="3">
    <source>
        <dbReference type="Proteomes" id="UP000663879"/>
    </source>
</evidence>
<accession>A0A814IPZ2</accession>
<reference evidence="2" key="1">
    <citation type="submission" date="2021-02" db="EMBL/GenBank/DDBJ databases">
        <authorList>
            <person name="Nowell W R."/>
        </authorList>
    </citation>
    <scope>NUCLEOTIDE SEQUENCE</scope>
    <source>
        <strain evidence="2">Ploen Becks lab</strain>
    </source>
</reference>
<evidence type="ECO:0000259" key="1">
    <source>
        <dbReference type="Pfam" id="PF03732"/>
    </source>
</evidence>
<protein>
    <recommendedName>
        <fullName evidence="1">Retrotransposon gag domain-containing protein</fullName>
    </recommendedName>
</protein>
<proteinExistence type="predicted"/>
<organism evidence="2 3">
    <name type="scientific">Brachionus calyciflorus</name>
    <dbReference type="NCBI Taxonomy" id="104777"/>
    <lineage>
        <taxon>Eukaryota</taxon>
        <taxon>Metazoa</taxon>
        <taxon>Spiralia</taxon>
        <taxon>Gnathifera</taxon>
        <taxon>Rotifera</taxon>
        <taxon>Eurotatoria</taxon>
        <taxon>Monogononta</taxon>
        <taxon>Pseudotrocha</taxon>
        <taxon>Ploima</taxon>
        <taxon>Brachionidae</taxon>
        <taxon>Brachionus</taxon>
    </lineage>
</organism>
<sequence>MMTQEFESNNLLQIINGPVIGLINYLKEKNILKNKPLICPKCKRSTYWSERKDVSDKYSWRYGPCTTHFSLRTNSFCSLFDIQLVKLVNIIYFWSLLMSQLDIKESVGCSVPVIKASEDSEEEDDDYELNQSKIKPNSDFYKLTNITDQSMLLDIKNFVSKLAPQQNLDTFFQNKDRSSVKPSAPNLMTNSILKTPICLQFMNNNYENKQSTSKITYVNDKNKCKLNTNPPLLSESLQSNNETLDLIKYVAELAGNNKSKRLDLYTKKFTGSPSEDVDDWLFNIEEGFISSKMKEEDRLNAVVNFVEKVPAQILGKHITNFSTWKLFDKELRNTYTKINKEYWVRTHLSKHSHRENTPFENYVNRFYMLTNMVPHMSDEEKLFFFLNSLKICKNEEEKVYGVHLEERGPKNICSVKGLVDKKPLKIGLDCGATNS</sequence>
<dbReference type="InterPro" id="IPR005162">
    <property type="entry name" value="Retrotrans_gag_dom"/>
</dbReference>
<evidence type="ECO:0000313" key="2">
    <source>
        <dbReference type="EMBL" id="CAF1028963.1"/>
    </source>
</evidence>
<keyword evidence="3" id="KW-1185">Reference proteome</keyword>
<feature type="non-terminal residue" evidence="2">
    <location>
        <position position="1"/>
    </location>
</feature>
<dbReference type="AlphaFoldDB" id="A0A814IPZ2"/>
<feature type="domain" description="Retrotransposon gag" evidence="1">
    <location>
        <begin position="314"/>
        <end position="390"/>
    </location>
</feature>
<dbReference type="Pfam" id="PF03732">
    <property type="entry name" value="Retrotrans_gag"/>
    <property type="match status" value="1"/>
</dbReference>
<dbReference type="Proteomes" id="UP000663879">
    <property type="component" value="Unassembled WGS sequence"/>
</dbReference>
<comment type="caution">
    <text evidence="2">The sequence shown here is derived from an EMBL/GenBank/DDBJ whole genome shotgun (WGS) entry which is preliminary data.</text>
</comment>
<gene>
    <name evidence="2" type="ORF">OXX778_LOCUS17768</name>
</gene>
<dbReference type="EMBL" id="CAJNOC010004649">
    <property type="protein sequence ID" value="CAF1028963.1"/>
    <property type="molecule type" value="Genomic_DNA"/>
</dbReference>
<name>A0A814IPZ2_9BILA</name>